<dbReference type="GO" id="GO:0003824">
    <property type="term" value="F:catalytic activity"/>
    <property type="evidence" value="ECO:0007669"/>
    <property type="project" value="UniProtKB-ARBA"/>
</dbReference>
<accession>A0A5C6QD31</accession>
<dbReference type="InterPro" id="IPR053191">
    <property type="entry name" value="DcsG_Biosynth_Enzyme"/>
</dbReference>
<keyword evidence="3" id="KW-1185">Reference proteome</keyword>
<protein>
    <recommendedName>
        <fullName evidence="5">Prokaryotic glutathione synthetase ATP-binding domain-containing protein</fullName>
    </recommendedName>
</protein>
<dbReference type="Proteomes" id="UP000321917">
    <property type="component" value="Unassembled WGS sequence"/>
</dbReference>
<name>A0A5C6QD31_9GAMM</name>
<dbReference type="Gene3D" id="3.30.1490.20">
    <property type="entry name" value="ATP-grasp fold, A domain"/>
    <property type="match status" value="1"/>
</dbReference>
<dbReference type="OrthoDB" id="3373978at2"/>
<dbReference type="Gene3D" id="3.40.50.20">
    <property type="match status" value="1"/>
</dbReference>
<dbReference type="Proteomes" id="UP000321525">
    <property type="component" value="Unassembled WGS sequence"/>
</dbReference>
<proteinExistence type="predicted"/>
<evidence type="ECO:0008006" key="5">
    <source>
        <dbReference type="Google" id="ProtNLM"/>
    </source>
</evidence>
<dbReference type="SUPFAM" id="SSF56059">
    <property type="entry name" value="Glutathione synthetase ATP-binding domain-like"/>
    <property type="match status" value="1"/>
</dbReference>
<dbReference type="EMBL" id="VOLR01000014">
    <property type="protein sequence ID" value="TWX58737.1"/>
    <property type="molecule type" value="Genomic_DNA"/>
</dbReference>
<dbReference type="GO" id="GO:0005524">
    <property type="term" value="F:ATP binding"/>
    <property type="evidence" value="ECO:0007669"/>
    <property type="project" value="InterPro"/>
</dbReference>
<evidence type="ECO:0000313" key="3">
    <source>
        <dbReference type="Proteomes" id="UP000321525"/>
    </source>
</evidence>
<dbReference type="EMBL" id="VOLQ01000017">
    <property type="protein sequence ID" value="TWX66613.1"/>
    <property type="molecule type" value="Genomic_DNA"/>
</dbReference>
<comment type="caution">
    <text evidence="2">The sequence shown here is derived from an EMBL/GenBank/DDBJ whole genome shotgun (WGS) entry which is preliminary data.</text>
</comment>
<dbReference type="Gene3D" id="3.30.470.20">
    <property type="entry name" value="ATP-grasp fold, B domain"/>
    <property type="match status" value="1"/>
</dbReference>
<dbReference type="AlphaFoldDB" id="A0A5C6QD31"/>
<evidence type="ECO:0000313" key="1">
    <source>
        <dbReference type="EMBL" id="TWX58737.1"/>
    </source>
</evidence>
<dbReference type="RefSeq" id="WP_146796632.1">
    <property type="nucleotide sequence ID" value="NZ_VOLP01000002.1"/>
</dbReference>
<dbReference type="PANTHER" id="PTHR39217">
    <property type="match status" value="1"/>
</dbReference>
<reference evidence="2 4" key="1">
    <citation type="submission" date="2019-07" db="EMBL/GenBank/DDBJ databases">
        <title>Genomes of sea-ice associated Colwellia species.</title>
        <authorList>
            <person name="Bowman J.P."/>
        </authorList>
    </citation>
    <scope>NUCLEOTIDE SEQUENCE [LARGE SCALE GENOMIC DNA]</scope>
    <source>
        <strain evidence="1 3">ACAM 607</strain>
        <strain evidence="2 4">IC036</strain>
    </source>
</reference>
<evidence type="ECO:0000313" key="4">
    <source>
        <dbReference type="Proteomes" id="UP000321917"/>
    </source>
</evidence>
<organism evidence="2 4">
    <name type="scientific">Colwellia hornerae</name>
    <dbReference type="NCBI Taxonomy" id="89402"/>
    <lineage>
        <taxon>Bacteria</taxon>
        <taxon>Pseudomonadati</taxon>
        <taxon>Pseudomonadota</taxon>
        <taxon>Gammaproteobacteria</taxon>
        <taxon>Alteromonadales</taxon>
        <taxon>Colwelliaceae</taxon>
        <taxon>Colwellia</taxon>
    </lineage>
</organism>
<dbReference type="InterPro" id="IPR013815">
    <property type="entry name" value="ATP_grasp_subdomain_1"/>
</dbReference>
<gene>
    <name evidence="1" type="ORF">ESZ26_11465</name>
    <name evidence="2" type="ORF">ESZ27_10295</name>
</gene>
<dbReference type="PANTHER" id="PTHR39217:SF1">
    <property type="entry name" value="GLUTATHIONE SYNTHETASE"/>
    <property type="match status" value="1"/>
</dbReference>
<evidence type="ECO:0000313" key="2">
    <source>
        <dbReference type="EMBL" id="TWX66613.1"/>
    </source>
</evidence>
<sequence length="299" mass="34683">MTHHKRQHCAILTMDNLENFEAYDHLLAQPLLDLGWQMHMVSWRDKSVDWNNYAAVIIRSPWDYQDDAADFLKVLTVIEQSSAHLENSLQTVKWNIDKKYLGELASIGVHIVKTLWRENLTRQQLDQYFAELNVDQLVIKPRISANADNTFWLTKENHQTFYPQLAQAFSASEFLVQPFMESVIDEGEFSLFYFNGHYSHAILKTPKNDDFRVQEEHGGRLRSIIPEAGLTEHAEQALKAIKAQIGMPLYARIDFVRCEQGFALMEAELIEPSLYFNMDEQSATRFADAFVHRMQALTL</sequence>